<feature type="transmembrane region" description="Helical" evidence="3">
    <location>
        <begin position="251"/>
        <end position="271"/>
    </location>
</feature>
<dbReference type="GO" id="GO:0052621">
    <property type="term" value="F:diguanylate cyclase activity"/>
    <property type="evidence" value="ECO:0007669"/>
    <property type="project" value="UniProtKB-EC"/>
</dbReference>
<evidence type="ECO:0000256" key="3">
    <source>
        <dbReference type="SAM" id="Phobius"/>
    </source>
</evidence>
<keyword evidence="5" id="KW-0808">Transferase</keyword>
<dbReference type="InterPro" id="IPR050469">
    <property type="entry name" value="Diguanylate_Cyclase"/>
</dbReference>
<dbReference type="PROSITE" id="PS50887">
    <property type="entry name" value="GGDEF"/>
    <property type="match status" value="1"/>
</dbReference>
<dbReference type="CDD" id="cd01949">
    <property type="entry name" value="GGDEF"/>
    <property type="match status" value="1"/>
</dbReference>
<evidence type="ECO:0000313" key="6">
    <source>
        <dbReference type="Proteomes" id="UP001570417"/>
    </source>
</evidence>
<dbReference type="Gene3D" id="3.30.450.20">
    <property type="entry name" value="PAS domain"/>
    <property type="match status" value="1"/>
</dbReference>
<dbReference type="InterPro" id="IPR043128">
    <property type="entry name" value="Rev_trsase/Diguanyl_cyclase"/>
</dbReference>
<dbReference type="SMART" id="SM00267">
    <property type="entry name" value="GGDEF"/>
    <property type="match status" value="1"/>
</dbReference>
<keyword evidence="5" id="KW-0548">Nucleotidyltransferase</keyword>
<keyword evidence="3" id="KW-0472">Membrane</keyword>
<evidence type="ECO:0000313" key="5">
    <source>
        <dbReference type="EMBL" id="MFA0567450.1"/>
    </source>
</evidence>
<dbReference type="InterPro" id="IPR029787">
    <property type="entry name" value="Nucleotide_cyclase"/>
</dbReference>
<keyword evidence="3" id="KW-1133">Transmembrane helix</keyword>
<reference evidence="5 6" key="1">
    <citation type="journal article" date="2024" name="ISME J.">
        <title>Tailless and filamentous prophages are predominant in marine Vibrio.</title>
        <authorList>
            <person name="Steensen K."/>
            <person name="Seneca J."/>
            <person name="Bartlau N."/>
            <person name="Yu X.A."/>
            <person name="Hussain F.A."/>
            <person name="Polz M.F."/>
        </authorList>
    </citation>
    <scope>NUCLEOTIDE SEQUENCE [LARGE SCALE GENOMIC DNA]</scope>
    <source>
        <strain evidence="5 6">10N.222.51.A1</strain>
    </source>
</reference>
<dbReference type="NCBIfam" id="TIGR00254">
    <property type="entry name" value="GGDEF"/>
    <property type="match status" value="1"/>
</dbReference>
<feature type="domain" description="GGDEF" evidence="4">
    <location>
        <begin position="442"/>
        <end position="574"/>
    </location>
</feature>
<accession>A0ABV4N836</accession>
<dbReference type="SUPFAM" id="SSF55073">
    <property type="entry name" value="Nucleotide cyclase"/>
    <property type="match status" value="1"/>
</dbReference>
<comment type="caution">
    <text evidence="5">The sequence shown here is derived from an EMBL/GenBank/DDBJ whole genome shotgun (WGS) entry which is preliminary data.</text>
</comment>
<dbReference type="Proteomes" id="UP001570417">
    <property type="component" value="Unassembled WGS sequence"/>
</dbReference>
<dbReference type="PANTHER" id="PTHR45138:SF9">
    <property type="entry name" value="DIGUANYLATE CYCLASE DGCM-RELATED"/>
    <property type="match status" value="1"/>
</dbReference>
<proteinExistence type="predicted"/>
<comment type="catalytic activity">
    <reaction evidence="2">
        <text>2 GTP = 3',3'-c-di-GMP + 2 diphosphate</text>
        <dbReference type="Rhea" id="RHEA:24898"/>
        <dbReference type="ChEBI" id="CHEBI:33019"/>
        <dbReference type="ChEBI" id="CHEBI:37565"/>
        <dbReference type="ChEBI" id="CHEBI:58805"/>
        <dbReference type="EC" id="2.7.7.65"/>
    </reaction>
</comment>
<protein>
    <recommendedName>
        <fullName evidence="1">diguanylate cyclase</fullName>
        <ecNumber evidence="1">2.7.7.65</ecNumber>
    </recommendedName>
</protein>
<dbReference type="EMBL" id="JBFRUW010000006">
    <property type="protein sequence ID" value="MFA0567450.1"/>
    <property type="molecule type" value="Genomic_DNA"/>
</dbReference>
<evidence type="ECO:0000256" key="1">
    <source>
        <dbReference type="ARBA" id="ARBA00012528"/>
    </source>
</evidence>
<dbReference type="Pfam" id="PF00990">
    <property type="entry name" value="GGDEF"/>
    <property type="match status" value="1"/>
</dbReference>
<dbReference type="RefSeq" id="WP_372265002.1">
    <property type="nucleotide sequence ID" value="NZ_JBFRUW010000006.1"/>
</dbReference>
<dbReference type="InterPro" id="IPR000160">
    <property type="entry name" value="GGDEF_dom"/>
</dbReference>
<name>A0ABV4N836_9VIBR</name>
<dbReference type="Gene3D" id="3.30.70.270">
    <property type="match status" value="1"/>
</dbReference>
<gene>
    <name evidence="5" type="ORF">AB4566_04100</name>
</gene>
<evidence type="ECO:0000259" key="4">
    <source>
        <dbReference type="PROSITE" id="PS50887"/>
    </source>
</evidence>
<organism evidence="5 6">
    <name type="scientific">Vibrio gallaecicus</name>
    <dbReference type="NCBI Taxonomy" id="552386"/>
    <lineage>
        <taxon>Bacteria</taxon>
        <taxon>Pseudomonadati</taxon>
        <taxon>Pseudomonadota</taxon>
        <taxon>Gammaproteobacteria</taxon>
        <taxon>Vibrionales</taxon>
        <taxon>Vibrionaceae</taxon>
        <taxon>Vibrio</taxon>
    </lineage>
</organism>
<keyword evidence="3" id="KW-0812">Transmembrane</keyword>
<dbReference type="PANTHER" id="PTHR45138">
    <property type="entry name" value="REGULATORY COMPONENTS OF SENSORY TRANSDUCTION SYSTEM"/>
    <property type="match status" value="1"/>
</dbReference>
<sequence>MLYLAAVQLKEAEGSAHEQSSSNIRIATSLVRSNIEATFGKLNLLERAILSTPNKKVAQQNFDELANTILKRSSYFSDIVRFTPSSQIYSSSIDQPLSHDVINNIQWRSINTVSGDFFISSVYQKPNHRWVFAIKNSKLDQDEEIWIEFDLLHTTQGLKDLKTLNKGYIFVVDQTTEKLVFHPDPIRIGSQSISYNAGIKSLLDSGLTNGKYEYYYRGNFKVSVFNADNDLNWVFIAGTDRREILSSSYQFTIAGILIASMLLLWFVFNYLSHQLNISLSTLNQVNDLASFKHQLKSIFDKFTYHRGVQFCLYDPNSHNFSTLDYHGNKTIVHSDGDLASRFKPDTLTYQGSQYTDPLAKKLKIHQRHYCIPLYSTEQLIAVIYVNSYFPINNSILRLTRSYSEVSLANLLLNHQLKSKDIMTQLENKAFFNSTLELYKNTPDTFLARLSIDNFEYINRHYGEQIGDTAIISAAETIRDHFPKPKGVSVARLNGNQFGILFHANNNEDAKYQLDQCRIALSEKVIDTPLDSLTLSASIGYTKIIESHAFSLAHAEHAKKQARLLGRNRVEMYVSNQEIAS</sequence>
<keyword evidence="6" id="KW-1185">Reference proteome</keyword>
<dbReference type="EC" id="2.7.7.65" evidence="1"/>
<evidence type="ECO:0000256" key="2">
    <source>
        <dbReference type="ARBA" id="ARBA00034247"/>
    </source>
</evidence>